<keyword evidence="1 5" id="KW-0699">rRNA-binding</keyword>
<dbReference type="Pfam" id="PF00238">
    <property type="entry name" value="Ribosomal_L14"/>
    <property type="match status" value="1"/>
</dbReference>
<evidence type="ECO:0000256" key="4">
    <source>
        <dbReference type="ARBA" id="ARBA00023274"/>
    </source>
</evidence>
<evidence type="ECO:0000313" key="8">
    <source>
        <dbReference type="EMBL" id="BAP58365.1"/>
    </source>
</evidence>
<dbReference type="HAMAP" id="MF_01367">
    <property type="entry name" value="Ribosomal_uL14"/>
    <property type="match status" value="1"/>
</dbReference>
<accession>A0A090ARG3</accession>
<comment type="subunit">
    <text evidence="5">Part of the 50S ribosomal subunit. Forms a cluster with proteins L3 and L19. In the 70S ribosome, L14 and L19 interact and together make contacts with the 16S rRNA in bridges B5 and B8.</text>
</comment>
<dbReference type="EMBL" id="AP014521">
    <property type="protein sequence ID" value="BAP58365.1"/>
    <property type="molecule type" value="Genomic_DNA"/>
</dbReference>
<gene>
    <name evidence="5 8" type="primary">rplN</name>
    <name evidence="8" type="ORF">TGUWTKB_1060</name>
</gene>
<reference evidence="9" key="1">
    <citation type="submission" date="2013-11" db="EMBL/GenBank/DDBJ databases">
        <title>Symbiont-containing voluminous jelly as an extraordinary maternal gift for overwintering insect nymphs.</title>
        <authorList>
            <person name="Kaiwa N."/>
            <person name="Hosokawa T."/>
            <person name="Nikoh N."/>
            <person name="Meng X.Y."/>
            <person name="Tanahashi M."/>
            <person name="Moriyama M."/>
            <person name="Maeda T."/>
            <person name="Yamaguchi K."/>
            <person name="Shigenobu S."/>
            <person name="Ito M."/>
            <person name="Fukatsu T."/>
        </authorList>
    </citation>
    <scope>NUCLEOTIDE SEQUENCE [LARGE SCALE GENOMIC DNA]</scope>
    <source>
        <strain evidence="9">UwTKB</strain>
    </source>
</reference>
<dbReference type="InterPro" id="IPR019972">
    <property type="entry name" value="Ribosomal_uL14_CS"/>
</dbReference>
<dbReference type="FunFam" id="2.40.150.20:FF:000001">
    <property type="entry name" value="50S ribosomal protein L14"/>
    <property type="match status" value="1"/>
</dbReference>
<dbReference type="SUPFAM" id="SSF50193">
    <property type="entry name" value="Ribosomal protein L14"/>
    <property type="match status" value="1"/>
</dbReference>
<dbReference type="KEGG" id="sbw:TGUWTKB_1060"/>
<evidence type="ECO:0000256" key="1">
    <source>
        <dbReference type="ARBA" id="ARBA00022730"/>
    </source>
</evidence>
<dbReference type="Gene3D" id="2.40.150.20">
    <property type="entry name" value="Ribosomal protein L14"/>
    <property type="match status" value="1"/>
</dbReference>
<dbReference type="NCBIfam" id="TIGR01067">
    <property type="entry name" value="rplN_bact"/>
    <property type="match status" value="1"/>
</dbReference>
<dbReference type="InterPro" id="IPR005745">
    <property type="entry name" value="Ribosomal_uL14_bac-type"/>
</dbReference>
<sequence>MIQAQTVLNVADNSGARSVMCIKVLGGSKRRYANIGDIIKVAIKEAVPRGKVKKGEVLKAVIVRTKKGIRRSDGSFIRFDSNSCVILNDSNSQPIGTRIFGPVTRELRTEKFMKIISLAPEVL</sequence>
<proteinExistence type="inferred from homology"/>
<evidence type="ECO:0000256" key="2">
    <source>
        <dbReference type="ARBA" id="ARBA00022884"/>
    </source>
</evidence>
<reference evidence="8 9" key="2">
    <citation type="journal article" date="2014" name="Curr. Biol.">
        <title>Symbiont-Supplemented Maternal Investment Underpinning Host's Ecological Adaptation.</title>
        <authorList>
            <person name="Kaiwa N."/>
            <person name="Hosokawa T."/>
            <person name="Nikoh N."/>
            <person name="Tanahashi M."/>
            <person name="Moriyama M."/>
            <person name="Meng X.Y."/>
            <person name="Maeda T."/>
            <person name="Yamaguchi K."/>
            <person name="Shigenobu S."/>
            <person name="Ito M."/>
            <person name="Fukatsu T."/>
        </authorList>
    </citation>
    <scope>NUCLEOTIDE SEQUENCE [LARGE SCALE GENOMIC DNA]</scope>
    <source>
        <strain evidence="8 9">UwTKB</strain>
    </source>
</reference>
<dbReference type="AlphaFoldDB" id="A0A090ARG3"/>
<dbReference type="GO" id="GO:0022625">
    <property type="term" value="C:cytosolic large ribosomal subunit"/>
    <property type="evidence" value="ECO:0007669"/>
    <property type="project" value="TreeGrafter"/>
</dbReference>
<keyword evidence="9" id="KW-1185">Reference proteome</keyword>
<dbReference type="GO" id="GO:0070180">
    <property type="term" value="F:large ribosomal subunit rRNA binding"/>
    <property type="evidence" value="ECO:0007669"/>
    <property type="project" value="TreeGrafter"/>
</dbReference>
<comment type="function">
    <text evidence="5 7">Binds to 23S rRNA. Forms part of two intersubunit bridges in the 70S ribosome.</text>
</comment>
<dbReference type="PANTHER" id="PTHR11761">
    <property type="entry name" value="50S/60S RIBOSOMAL PROTEIN L14/L23"/>
    <property type="match status" value="1"/>
</dbReference>
<keyword evidence="2 5" id="KW-0694">RNA-binding</keyword>
<protein>
    <recommendedName>
        <fullName evidence="5">Large ribosomal subunit protein uL14</fullName>
    </recommendedName>
</protein>
<keyword evidence="4 5" id="KW-0687">Ribonucleoprotein</keyword>
<dbReference type="STRING" id="1410383.TGUWTKB_1060"/>
<dbReference type="GO" id="GO:0006412">
    <property type="term" value="P:translation"/>
    <property type="evidence" value="ECO:0007669"/>
    <property type="project" value="UniProtKB-UniRule"/>
</dbReference>
<dbReference type="CDD" id="cd00337">
    <property type="entry name" value="Ribosomal_uL14"/>
    <property type="match status" value="1"/>
</dbReference>
<evidence type="ECO:0000256" key="3">
    <source>
        <dbReference type="ARBA" id="ARBA00022980"/>
    </source>
</evidence>
<dbReference type="OrthoDB" id="9806379at2"/>
<name>A0A090ARG3_9ENTR</name>
<dbReference type="Proteomes" id="UP000031627">
    <property type="component" value="Chromosome"/>
</dbReference>
<evidence type="ECO:0000256" key="6">
    <source>
        <dbReference type="RuleBase" id="RU003949"/>
    </source>
</evidence>
<dbReference type="PROSITE" id="PS00049">
    <property type="entry name" value="RIBOSOMAL_L14"/>
    <property type="match status" value="1"/>
</dbReference>
<dbReference type="PANTHER" id="PTHR11761:SF3">
    <property type="entry name" value="LARGE RIBOSOMAL SUBUNIT PROTEIN UL14M"/>
    <property type="match status" value="1"/>
</dbReference>
<evidence type="ECO:0000256" key="5">
    <source>
        <dbReference type="HAMAP-Rule" id="MF_01367"/>
    </source>
</evidence>
<evidence type="ECO:0000256" key="7">
    <source>
        <dbReference type="RuleBase" id="RU003950"/>
    </source>
</evidence>
<organism evidence="8 9">
    <name type="scientific">Candidatus Tachikawaea gelatinosa</name>
    <dbReference type="NCBI Taxonomy" id="1410383"/>
    <lineage>
        <taxon>Bacteria</taxon>
        <taxon>Pseudomonadati</taxon>
        <taxon>Pseudomonadota</taxon>
        <taxon>Gammaproteobacteria</taxon>
        <taxon>Enterobacterales</taxon>
        <taxon>Enterobacteriaceae</taxon>
        <taxon>Candidatus Tachikawaea</taxon>
    </lineage>
</organism>
<dbReference type="HOGENOM" id="CLU_095071_2_1_6"/>
<keyword evidence="3 5" id="KW-0689">Ribosomal protein</keyword>
<dbReference type="GO" id="GO:0003735">
    <property type="term" value="F:structural constituent of ribosome"/>
    <property type="evidence" value="ECO:0007669"/>
    <property type="project" value="InterPro"/>
</dbReference>
<evidence type="ECO:0000313" key="9">
    <source>
        <dbReference type="Proteomes" id="UP000031627"/>
    </source>
</evidence>
<dbReference type="RefSeq" id="WP_041062455.1">
    <property type="nucleotide sequence ID" value="NZ_AP014521.1"/>
</dbReference>
<dbReference type="InterPro" id="IPR036853">
    <property type="entry name" value="Ribosomal_uL14_sf"/>
</dbReference>
<dbReference type="InterPro" id="IPR000218">
    <property type="entry name" value="Ribosomal_uL14"/>
</dbReference>
<comment type="similarity">
    <text evidence="5 6">Belongs to the universal ribosomal protein uL14 family.</text>
</comment>
<dbReference type="SMART" id="SM01374">
    <property type="entry name" value="Ribosomal_L14"/>
    <property type="match status" value="1"/>
</dbReference>